<accession>A0ABP9SB64</accession>
<proteinExistence type="predicted"/>
<dbReference type="Pfam" id="PF11219">
    <property type="entry name" value="DUF3014"/>
    <property type="match status" value="1"/>
</dbReference>
<feature type="compositionally biased region" description="Pro residues" evidence="1">
    <location>
        <begin position="77"/>
        <end position="93"/>
    </location>
</feature>
<dbReference type="RefSeq" id="WP_345317149.1">
    <property type="nucleotide sequence ID" value="NZ_BAABLF010000014.1"/>
</dbReference>
<evidence type="ECO:0000313" key="3">
    <source>
        <dbReference type="EMBL" id="GAA5192664.1"/>
    </source>
</evidence>
<dbReference type="Proteomes" id="UP001501600">
    <property type="component" value="Unassembled WGS sequence"/>
</dbReference>
<reference evidence="4" key="1">
    <citation type="journal article" date="2019" name="Int. J. Syst. Evol. Microbiol.">
        <title>The Global Catalogue of Microorganisms (GCM) 10K type strain sequencing project: providing services to taxonomists for standard genome sequencing and annotation.</title>
        <authorList>
            <consortium name="The Broad Institute Genomics Platform"/>
            <consortium name="The Broad Institute Genome Sequencing Center for Infectious Disease"/>
            <person name="Wu L."/>
            <person name="Ma J."/>
        </authorList>
    </citation>
    <scope>NUCLEOTIDE SEQUENCE [LARGE SCALE GENOMIC DNA]</scope>
    <source>
        <strain evidence="4">JCM 18720</strain>
    </source>
</reference>
<dbReference type="EMBL" id="BAABLF010000014">
    <property type="protein sequence ID" value="GAA5192664.1"/>
    <property type="molecule type" value="Genomic_DNA"/>
</dbReference>
<name>A0ABP9SB64_9GAMM</name>
<keyword evidence="2" id="KW-1133">Transmembrane helix</keyword>
<feature type="compositionally biased region" description="Pro residues" evidence="1">
    <location>
        <begin position="58"/>
        <end position="67"/>
    </location>
</feature>
<organism evidence="3 4">
    <name type="scientific">Ferrimonas gelatinilytica</name>
    <dbReference type="NCBI Taxonomy" id="1255257"/>
    <lineage>
        <taxon>Bacteria</taxon>
        <taxon>Pseudomonadati</taxon>
        <taxon>Pseudomonadota</taxon>
        <taxon>Gammaproteobacteria</taxon>
        <taxon>Alteromonadales</taxon>
        <taxon>Ferrimonadaceae</taxon>
        <taxon>Ferrimonas</taxon>
    </lineage>
</organism>
<keyword evidence="2" id="KW-0472">Membrane</keyword>
<gene>
    <name evidence="3" type="ORF">GCM10025772_22340</name>
</gene>
<sequence>MNQNDDTQSRSRLNQFALILVLLVVIACAAGWYFLVQNSDMAEPEPVTEVAPVTLPEEPLPVAPLPEPEPEVLPEADPVPSPEPESVPEPEPLPSLDNSDPFAQEQLQTIADGMQIDEALKPDNLVRRLTVFIDNLASGEVMRQQGPFEPLEQEFIALEVNNSLYLDPAGYRRYDKYADFIEQLDVETLYRTFERTEPLLESAYQELGYPAGQLRSALIDAIDLLLRAPEYEQPLLLESHSVNYRYADPQVEALPDAHKLMIRMGPDNTRKVKSFLRRFKELLEG</sequence>
<dbReference type="InterPro" id="IPR021382">
    <property type="entry name" value="DUF3014"/>
</dbReference>
<keyword evidence="4" id="KW-1185">Reference proteome</keyword>
<feature type="region of interest" description="Disordered" evidence="1">
    <location>
        <begin position="58"/>
        <end position="100"/>
    </location>
</feature>
<comment type="caution">
    <text evidence="3">The sequence shown here is derived from an EMBL/GenBank/DDBJ whole genome shotgun (WGS) entry which is preliminary data.</text>
</comment>
<evidence type="ECO:0000313" key="4">
    <source>
        <dbReference type="Proteomes" id="UP001501600"/>
    </source>
</evidence>
<feature type="transmembrane region" description="Helical" evidence="2">
    <location>
        <begin position="16"/>
        <end position="35"/>
    </location>
</feature>
<protein>
    <submittedName>
        <fullName evidence="3">DUF3014 domain-containing protein</fullName>
    </submittedName>
</protein>
<evidence type="ECO:0000256" key="2">
    <source>
        <dbReference type="SAM" id="Phobius"/>
    </source>
</evidence>
<keyword evidence="2" id="KW-0812">Transmembrane</keyword>
<evidence type="ECO:0000256" key="1">
    <source>
        <dbReference type="SAM" id="MobiDB-lite"/>
    </source>
</evidence>